<sequence length="101" mass="10753">MLRAQVDALNSKNEALHNGEATSSLEDAVLGEDEIDGADAHERVRAVDRGALTDAAEEDETYGERLRDGTGILTLLDAEPIDLTNSGEDTAGLLTSERGWA</sequence>
<gene>
    <name evidence="2" type="ORF">CLAFUR5_01233</name>
</gene>
<keyword evidence="3" id="KW-1185">Reference proteome</keyword>
<dbReference type="EMBL" id="CP090163">
    <property type="protein sequence ID" value="UJO11634.1"/>
    <property type="molecule type" value="Genomic_DNA"/>
</dbReference>
<dbReference type="AlphaFoldDB" id="A0A9Q8L6I2"/>
<organism evidence="2 3">
    <name type="scientific">Passalora fulva</name>
    <name type="common">Tomato leaf mold</name>
    <name type="synonym">Cladosporium fulvum</name>
    <dbReference type="NCBI Taxonomy" id="5499"/>
    <lineage>
        <taxon>Eukaryota</taxon>
        <taxon>Fungi</taxon>
        <taxon>Dikarya</taxon>
        <taxon>Ascomycota</taxon>
        <taxon>Pezizomycotina</taxon>
        <taxon>Dothideomycetes</taxon>
        <taxon>Dothideomycetidae</taxon>
        <taxon>Mycosphaerellales</taxon>
        <taxon>Mycosphaerellaceae</taxon>
        <taxon>Fulvia</taxon>
    </lineage>
</organism>
<feature type="region of interest" description="Disordered" evidence="1">
    <location>
        <begin position="80"/>
        <end position="101"/>
    </location>
</feature>
<dbReference type="GeneID" id="71981111"/>
<dbReference type="RefSeq" id="XP_047756000.1">
    <property type="nucleotide sequence ID" value="XM_047900381.1"/>
</dbReference>
<feature type="region of interest" description="Disordered" evidence="1">
    <location>
        <begin position="9"/>
        <end position="28"/>
    </location>
</feature>
<reference evidence="2" key="1">
    <citation type="submission" date="2021-12" db="EMBL/GenBank/DDBJ databases">
        <authorList>
            <person name="Zaccaron A."/>
            <person name="Stergiopoulos I."/>
        </authorList>
    </citation>
    <scope>NUCLEOTIDE SEQUENCE</scope>
    <source>
        <strain evidence="2">Race5_Kim</strain>
    </source>
</reference>
<proteinExistence type="predicted"/>
<accession>A0A9Q8L6I2</accession>
<evidence type="ECO:0000256" key="1">
    <source>
        <dbReference type="SAM" id="MobiDB-lite"/>
    </source>
</evidence>
<dbReference type="KEGG" id="ffu:CLAFUR5_01233"/>
<evidence type="ECO:0000313" key="3">
    <source>
        <dbReference type="Proteomes" id="UP000756132"/>
    </source>
</evidence>
<dbReference type="Proteomes" id="UP000756132">
    <property type="component" value="Chromosome 1"/>
</dbReference>
<protein>
    <submittedName>
        <fullName evidence="2">Uncharacterized protein</fullName>
    </submittedName>
</protein>
<evidence type="ECO:0000313" key="2">
    <source>
        <dbReference type="EMBL" id="UJO11634.1"/>
    </source>
</evidence>
<name>A0A9Q8L6I2_PASFU</name>
<reference evidence="2" key="2">
    <citation type="journal article" date="2022" name="Microb. Genom.">
        <title>A chromosome-scale genome assembly of the tomato pathogen Cladosporium fulvum reveals a compartmentalized genome architecture and the presence of a dispensable chromosome.</title>
        <authorList>
            <person name="Zaccaron A.Z."/>
            <person name="Chen L.H."/>
            <person name="Samaras A."/>
            <person name="Stergiopoulos I."/>
        </authorList>
    </citation>
    <scope>NUCLEOTIDE SEQUENCE</scope>
    <source>
        <strain evidence="2">Race5_Kim</strain>
    </source>
</reference>